<protein>
    <recommendedName>
        <fullName evidence="7">Choline transporter-like protein</fullName>
    </recommendedName>
</protein>
<sequence>MDQTILSKQNNYPGSYIKQDLKEAEEEHKAHKELQDKKYGLYFLLFQGLVYLIAIISFGFGNPDQLGKPYDTNQNVCGVHVGLESYKYIYFTNPTDSKHLERTVCVKECPILNVDNESDESLELECYPNQVINSCRNRPSIDDPTYTMLYYDSVPFIDICLPKKISYFNNIQEGLEQSGIISFLSDISNGKIMIFATLTLCLLLNQLFYFLMIKLQQTAIWVISITSIFGLFLSGLLGLFYYLKQSQYAHLANGTKLTGEQAIGIIQVEESNITIILISSIFFLLFGAYFLIDLILNRKTYKTIGIKIQIVNYFFDFSSSGIQQQEDQPSRFREILILLMGSAGFLLIFCGFWVWMATNLFSIGKAEQGYYAFNTFQLSWTTFIMGSIHIFELIIVTLAIIGSEQILLIGKVIEVYKRMGIQRQKIDSHDSELSLMDIFEIYAFNNFGSVVFGEALIFLLMIPRLFIRIYVWIRQKRDANFEIPSKLTQILCINERAYLLAYLRNDEFLMSAKSQYVFDQKLKETTKVQYHGEQLSVTYCFAVANLCVSLTYILIITTSTTIGIHQPVYFLLISFIFSYFISVMFSTVYGATIDNLTILLYRDTTADGKVVGTCVKNIVRLMKEPELNEQTHQQQQNNGQQD</sequence>
<keyword evidence="5 7" id="KW-0472">Membrane</keyword>
<keyword evidence="3 7" id="KW-0812">Transmembrane</keyword>
<name>A0A8S1ND56_PARPR</name>
<feature type="transmembrane region" description="Helical" evidence="7">
    <location>
        <begin position="378"/>
        <end position="401"/>
    </location>
</feature>
<dbReference type="PANTHER" id="PTHR12385:SF14">
    <property type="entry name" value="CHOLINE TRANSPORTER-LIKE 2"/>
    <property type="match status" value="1"/>
</dbReference>
<feature type="transmembrane region" description="Helical" evidence="7">
    <location>
        <begin position="335"/>
        <end position="358"/>
    </location>
</feature>
<dbReference type="GO" id="GO:0022857">
    <property type="term" value="F:transmembrane transporter activity"/>
    <property type="evidence" value="ECO:0007669"/>
    <property type="project" value="UniProtKB-UniRule"/>
</dbReference>
<comment type="caution">
    <text evidence="8">The sequence shown here is derived from an EMBL/GenBank/DDBJ whole genome shotgun (WGS) entry which is preliminary data.</text>
</comment>
<comment type="subcellular location">
    <subcellularLocation>
        <location evidence="7">Cell membrane</location>
        <topology evidence="7">Multi-pass membrane protein</topology>
    </subcellularLocation>
    <subcellularLocation>
        <location evidence="1">Membrane</location>
        <topology evidence="1">Multi-pass membrane protein</topology>
    </subcellularLocation>
</comment>
<evidence type="ECO:0000256" key="2">
    <source>
        <dbReference type="ARBA" id="ARBA00007168"/>
    </source>
</evidence>
<feature type="transmembrane region" description="Helical" evidence="7">
    <location>
        <begin position="273"/>
        <end position="292"/>
    </location>
</feature>
<gene>
    <name evidence="8" type="ORF">PPRIM_AZ9-3.1.T0860116</name>
</gene>
<evidence type="ECO:0000313" key="8">
    <source>
        <dbReference type="EMBL" id="CAD8090600.1"/>
    </source>
</evidence>
<keyword evidence="4 7" id="KW-1133">Transmembrane helix</keyword>
<evidence type="ECO:0000256" key="1">
    <source>
        <dbReference type="ARBA" id="ARBA00004141"/>
    </source>
</evidence>
<dbReference type="Pfam" id="PF04515">
    <property type="entry name" value="Choline_transpo"/>
    <property type="match status" value="1"/>
</dbReference>
<proteinExistence type="inferred from homology"/>
<dbReference type="Proteomes" id="UP000688137">
    <property type="component" value="Unassembled WGS sequence"/>
</dbReference>
<keyword evidence="6" id="KW-0325">Glycoprotein</keyword>
<evidence type="ECO:0000256" key="5">
    <source>
        <dbReference type="ARBA" id="ARBA00023136"/>
    </source>
</evidence>
<organism evidence="8 9">
    <name type="scientific">Paramecium primaurelia</name>
    <dbReference type="NCBI Taxonomy" id="5886"/>
    <lineage>
        <taxon>Eukaryota</taxon>
        <taxon>Sar</taxon>
        <taxon>Alveolata</taxon>
        <taxon>Ciliophora</taxon>
        <taxon>Intramacronucleata</taxon>
        <taxon>Oligohymenophorea</taxon>
        <taxon>Peniculida</taxon>
        <taxon>Parameciidae</taxon>
        <taxon>Paramecium</taxon>
    </lineage>
</organism>
<comment type="function">
    <text evidence="7">Choline transporter.</text>
</comment>
<accession>A0A8S1ND56</accession>
<evidence type="ECO:0000313" key="9">
    <source>
        <dbReference type="Proteomes" id="UP000688137"/>
    </source>
</evidence>
<evidence type="ECO:0000256" key="6">
    <source>
        <dbReference type="ARBA" id="ARBA00023180"/>
    </source>
</evidence>
<dbReference type="EMBL" id="CAJJDM010000089">
    <property type="protein sequence ID" value="CAD8090600.1"/>
    <property type="molecule type" value="Genomic_DNA"/>
</dbReference>
<dbReference type="AlphaFoldDB" id="A0A8S1ND56"/>
<keyword evidence="9" id="KW-1185">Reference proteome</keyword>
<evidence type="ECO:0000256" key="7">
    <source>
        <dbReference type="RuleBase" id="RU368066"/>
    </source>
</evidence>
<dbReference type="InterPro" id="IPR007603">
    <property type="entry name" value="Choline_transptr-like"/>
</dbReference>
<feature type="transmembrane region" description="Helical" evidence="7">
    <location>
        <begin position="536"/>
        <end position="556"/>
    </location>
</feature>
<dbReference type="OMA" id="NQVINSC"/>
<feature type="transmembrane region" description="Helical" evidence="7">
    <location>
        <begin position="39"/>
        <end position="60"/>
    </location>
</feature>
<reference evidence="8" key="1">
    <citation type="submission" date="2021-01" db="EMBL/GenBank/DDBJ databases">
        <authorList>
            <consortium name="Genoscope - CEA"/>
            <person name="William W."/>
        </authorList>
    </citation>
    <scope>NUCLEOTIDE SEQUENCE</scope>
</reference>
<evidence type="ECO:0000256" key="3">
    <source>
        <dbReference type="ARBA" id="ARBA00022692"/>
    </source>
</evidence>
<feature type="transmembrane region" description="Helical" evidence="7">
    <location>
        <begin position="219"/>
        <end position="243"/>
    </location>
</feature>
<evidence type="ECO:0000256" key="4">
    <source>
        <dbReference type="ARBA" id="ARBA00022989"/>
    </source>
</evidence>
<comment type="similarity">
    <text evidence="2 7">Belongs to the CTL (choline transporter-like) family.</text>
</comment>
<dbReference type="GO" id="GO:0005886">
    <property type="term" value="C:plasma membrane"/>
    <property type="evidence" value="ECO:0007669"/>
    <property type="project" value="UniProtKB-SubCell"/>
</dbReference>
<feature type="transmembrane region" description="Helical" evidence="7">
    <location>
        <begin position="192"/>
        <end position="212"/>
    </location>
</feature>
<dbReference type="PANTHER" id="PTHR12385">
    <property type="entry name" value="CHOLINE TRANSPORTER-LIKE (SLC FAMILY 44)"/>
    <property type="match status" value="1"/>
</dbReference>
<feature type="transmembrane region" description="Helical" evidence="7">
    <location>
        <begin position="441"/>
        <end position="462"/>
    </location>
</feature>
<feature type="transmembrane region" description="Helical" evidence="7">
    <location>
        <begin position="568"/>
        <end position="591"/>
    </location>
</feature>